<evidence type="ECO:0000313" key="1">
    <source>
        <dbReference type="EMBL" id="MCP9611385.1"/>
    </source>
</evidence>
<evidence type="ECO:0008006" key="3">
    <source>
        <dbReference type="Google" id="ProtNLM"/>
    </source>
</evidence>
<dbReference type="RefSeq" id="WP_255026123.1">
    <property type="nucleotide sequence ID" value="NZ_JANDHW010000003.1"/>
</dbReference>
<organism evidence="1 2">
    <name type="scientific">Coprobacter tertius</name>
    <dbReference type="NCBI Taxonomy" id="2944915"/>
    <lineage>
        <taxon>Bacteria</taxon>
        <taxon>Pseudomonadati</taxon>
        <taxon>Bacteroidota</taxon>
        <taxon>Bacteroidia</taxon>
        <taxon>Bacteroidales</taxon>
        <taxon>Barnesiellaceae</taxon>
        <taxon>Coprobacter</taxon>
    </lineage>
</organism>
<dbReference type="Proteomes" id="UP001205603">
    <property type="component" value="Unassembled WGS sequence"/>
</dbReference>
<proteinExistence type="predicted"/>
<keyword evidence="2" id="KW-1185">Reference proteome</keyword>
<dbReference type="Gene3D" id="2.60.40.2580">
    <property type="match status" value="1"/>
</dbReference>
<sequence>MNRKIISLCFAAMLFAGCNDELVPDAGTPVSGETGEPITVQLSFGLSPYGSLTGTTARGAEVMPPVKASSDVMDVEISAVPDTAASAATRAVPEGVDTYVEGYHVLQFDGTQPDSHLKKRVYYPCPGGKLTTADVTLFKQPAKQRIVVITNVPSDYFDELVLNTSTYSDLQDMNFERSPAKSENMFPLFTNGTKDLIVMSGQSDLTLQEGSVIQASVVLLRTVSKLDFDIQVTGADVKGKFNVWDVSLASLPGRSYVNIMGGRLAVFPDLSGAGSKAYYALPLKTVLNTDIIPALSAFVPVNLQPDVPGTTFYNRRTNAPLGSSYLQIVGQNRDNQGVVKDMVMYHINLGLNFAENYSLPGNYHLKYTIRLKGISDEDSHVIKFIPGYFGGQFKAYNATGGEVELSSSSAVTFRYEKRVEVTASDAAAPAATADAGSTSMRWYTNSATVPSINVGSLTDGFANTSAVAGYVSPAYFPAAYTAFRGLNGNITSDIYTAADWYLPSIAQLMGTWLSAAAYVPTMSPVYWSSTVDAGRQNAYTISIRGEVKLEPVQSSHHYVRGMRTLNK</sequence>
<dbReference type="EMBL" id="JANDHW010000003">
    <property type="protein sequence ID" value="MCP9611385.1"/>
    <property type="molecule type" value="Genomic_DNA"/>
</dbReference>
<name>A0ABT1MFH7_9BACT</name>
<gene>
    <name evidence="1" type="ORF">NMU02_04690</name>
</gene>
<reference evidence="1 2" key="1">
    <citation type="submission" date="2022-07" db="EMBL/GenBank/DDBJ databases">
        <title>Fecal culturing of patients with breast cancer.</title>
        <authorList>
            <person name="Teng N.M.Y."/>
            <person name="Kiu R."/>
            <person name="Evans R."/>
            <person name="Baker D.J."/>
            <person name="Zenner C."/>
            <person name="Robinson S.D."/>
            <person name="Hall L.J."/>
        </authorList>
    </citation>
    <scope>NUCLEOTIDE SEQUENCE [LARGE SCALE GENOMIC DNA]</scope>
    <source>
        <strain evidence="1 2">LH1063</strain>
    </source>
</reference>
<protein>
    <recommendedName>
        <fullName evidence="3">DUF4906 domain-containing protein</fullName>
    </recommendedName>
</protein>
<dbReference type="PROSITE" id="PS51257">
    <property type="entry name" value="PROKAR_LIPOPROTEIN"/>
    <property type="match status" value="1"/>
</dbReference>
<evidence type="ECO:0000313" key="2">
    <source>
        <dbReference type="Proteomes" id="UP001205603"/>
    </source>
</evidence>
<accession>A0ABT1MFH7</accession>
<comment type="caution">
    <text evidence="1">The sequence shown here is derived from an EMBL/GenBank/DDBJ whole genome shotgun (WGS) entry which is preliminary data.</text>
</comment>